<gene>
    <name evidence="7" type="primary">apbC</name>
    <name evidence="7" type="ORF">GCM10023338_16570</name>
</gene>
<evidence type="ECO:0000256" key="6">
    <source>
        <dbReference type="HAMAP-Rule" id="MF_02040"/>
    </source>
</evidence>
<evidence type="ECO:0000256" key="4">
    <source>
        <dbReference type="ARBA" id="ARBA00023004"/>
    </source>
</evidence>
<dbReference type="InterPro" id="IPR044304">
    <property type="entry name" value="NUBPL-like"/>
</dbReference>
<keyword evidence="8" id="KW-1185">Reference proteome</keyword>
<keyword evidence="3 6" id="KW-0067">ATP-binding</keyword>
<dbReference type="NCBIfam" id="NF008669">
    <property type="entry name" value="PRK11670.1"/>
    <property type="match status" value="1"/>
</dbReference>
<dbReference type="HAMAP" id="MF_02040">
    <property type="entry name" value="Mrp_NBP35"/>
    <property type="match status" value="1"/>
</dbReference>
<dbReference type="EMBL" id="BAABKE010000005">
    <property type="protein sequence ID" value="GAA5101122.1"/>
    <property type="molecule type" value="Genomic_DNA"/>
</dbReference>
<comment type="similarity">
    <text evidence="6">Belongs to the Mrp/NBP35 ATP-binding proteins family.</text>
</comment>
<dbReference type="Pfam" id="PF10609">
    <property type="entry name" value="ParA"/>
    <property type="match status" value="1"/>
</dbReference>
<dbReference type="CDD" id="cd02037">
    <property type="entry name" value="Mrp_NBP35"/>
    <property type="match status" value="1"/>
</dbReference>
<dbReference type="Proteomes" id="UP001500631">
    <property type="component" value="Unassembled WGS sequence"/>
</dbReference>
<keyword evidence="6" id="KW-0378">Hydrolase</keyword>
<keyword evidence="4 6" id="KW-0408">Iron</keyword>
<comment type="caution">
    <text evidence="7">The sequence shown here is derived from an EMBL/GenBank/DDBJ whole genome shotgun (WGS) entry which is preliminary data.</text>
</comment>
<keyword evidence="5 6" id="KW-0411">Iron-sulfur</keyword>
<dbReference type="PANTHER" id="PTHR42961:SF2">
    <property type="entry name" value="IRON-SULFUR PROTEIN NUBPL"/>
    <property type="match status" value="1"/>
</dbReference>
<dbReference type="PROSITE" id="PS01215">
    <property type="entry name" value="MRP"/>
    <property type="match status" value="1"/>
</dbReference>
<evidence type="ECO:0000256" key="3">
    <source>
        <dbReference type="ARBA" id="ARBA00022840"/>
    </source>
</evidence>
<evidence type="ECO:0000256" key="5">
    <source>
        <dbReference type="ARBA" id="ARBA00023014"/>
    </source>
</evidence>
<evidence type="ECO:0000313" key="8">
    <source>
        <dbReference type="Proteomes" id="UP001500631"/>
    </source>
</evidence>
<dbReference type="InterPro" id="IPR000808">
    <property type="entry name" value="Mrp-like_CS"/>
</dbReference>
<evidence type="ECO:0000313" key="7">
    <source>
        <dbReference type="EMBL" id="GAA5101122.1"/>
    </source>
</evidence>
<name>A0ABP9MSY5_9GAMM</name>
<accession>A0ABP9MSY5</accession>
<feature type="binding site" evidence="6">
    <location>
        <begin position="106"/>
        <end position="113"/>
    </location>
    <ligand>
        <name>ATP</name>
        <dbReference type="ChEBI" id="CHEBI:30616"/>
    </ligand>
</feature>
<dbReference type="PANTHER" id="PTHR42961">
    <property type="entry name" value="IRON-SULFUR PROTEIN NUBPL"/>
    <property type="match status" value="1"/>
</dbReference>
<dbReference type="InterPro" id="IPR019591">
    <property type="entry name" value="Mrp/NBP35_ATP-bd"/>
</dbReference>
<dbReference type="Gene3D" id="3.40.50.300">
    <property type="entry name" value="P-loop containing nucleotide triphosphate hydrolases"/>
    <property type="match status" value="1"/>
</dbReference>
<dbReference type="InterPro" id="IPR027417">
    <property type="entry name" value="P-loop_NTPase"/>
</dbReference>
<evidence type="ECO:0000256" key="1">
    <source>
        <dbReference type="ARBA" id="ARBA00022723"/>
    </source>
</evidence>
<reference evidence="8" key="1">
    <citation type="journal article" date="2019" name="Int. J. Syst. Evol. Microbiol.">
        <title>The Global Catalogue of Microorganisms (GCM) 10K type strain sequencing project: providing services to taxonomists for standard genome sequencing and annotation.</title>
        <authorList>
            <consortium name="The Broad Institute Genomics Platform"/>
            <consortium name="The Broad Institute Genome Sequencing Center for Infectious Disease"/>
            <person name="Wu L."/>
            <person name="Ma J."/>
        </authorList>
    </citation>
    <scope>NUCLEOTIDE SEQUENCE [LARGE SCALE GENOMIC DNA]</scope>
    <source>
        <strain evidence="8">JCM 18424</strain>
    </source>
</reference>
<organism evidence="7 8">
    <name type="scientific">Wohlfahrtiimonas larvae</name>
    <dbReference type="NCBI Taxonomy" id="1157986"/>
    <lineage>
        <taxon>Bacteria</taxon>
        <taxon>Pseudomonadati</taxon>
        <taxon>Pseudomonadota</taxon>
        <taxon>Gammaproteobacteria</taxon>
        <taxon>Cardiobacteriales</taxon>
        <taxon>Ignatzschineriaceae</taxon>
        <taxon>Wohlfahrtiimonas</taxon>
    </lineage>
</organism>
<evidence type="ECO:0000256" key="2">
    <source>
        <dbReference type="ARBA" id="ARBA00022741"/>
    </source>
</evidence>
<comment type="function">
    <text evidence="6">Binds and transfers iron-sulfur (Fe-S) clusters to target apoproteins. Can hydrolyze ATP.</text>
</comment>
<proteinExistence type="inferred from homology"/>
<dbReference type="RefSeq" id="WP_077925773.1">
    <property type="nucleotide sequence ID" value="NZ_BAABKE010000005.1"/>
</dbReference>
<dbReference type="SUPFAM" id="SSF52540">
    <property type="entry name" value="P-loop containing nucleoside triphosphate hydrolases"/>
    <property type="match status" value="1"/>
</dbReference>
<sequence length="360" mass="39334">MKEKIMNALNDVKVVFDNKKLGDLLRITSVDYFEKDQTYVVTITLNFESKTYNEALVKACGDVIQPFLKAGESVRFEINAKNVTHKVQNGLKPFKNIKNIIAVGSGKGGVGKSTTSINIAYALKNEGFSVGILDADIYGPSMPKMLGTKDKPVSKDNKSMEPIDIDGMQAMSIGFLVDEKDAMIWRAPMAVGALTQLLNDTNWRDIDYLIIDMPPGTGDIQLTLSQKIPVAGSVIVTTPQDIALIDARKGIDMFEKVDVPILGVVENMSTHVCSNCGHEEAIFGSDGGKLLAEDSHVPLLGQLPLDIRVRKALDNGEVQSLNDSDIALRYQEIALKMVSHLSQRPKDVAGKFPKIVVENS</sequence>
<keyword evidence="1 6" id="KW-0479">Metal-binding</keyword>
<keyword evidence="2 6" id="KW-0547">Nucleotide-binding</keyword>
<protein>
    <recommendedName>
        <fullName evidence="6">Iron-sulfur cluster carrier protein</fullName>
    </recommendedName>
</protein>
<comment type="subunit">
    <text evidence="6">Homodimer.</text>
</comment>
<dbReference type="InterPro" id="IPR033756">
    <property type="entry name" value="YlxH/NBP35"/>
</dbReference>